<evidence type="ECO:0000256" key="8">
    <source>
        <dbReference type="ARBA" id="ARBA00022989"/>
    </source>
</evidence>
<evidence type="ECO:0000256" key="1">
    <source>
        <dbReference type="ARBA" id="ARBA00004323"/>
    </source>
</evidence>
<evidence type="ECO:0000256" key="6">
    <source>
        <dbReference type="ARBA" id="ARBA00022692"/>
    </source>
</evidence>
<dbReference type="GO" id="GO:0008378">
    <property type="term" value="F:galactosyltransferase activity"/>
    <property type="evidence" value="ECO:0007669"/>
    <property type="project" value="TreeGrafter"/>
</dbReference>
<reference evidence="12" key="1">
    <citation type="submission" date="2020-12" db="EMBL/GenBank/DDBJ databases">
        <authorList>
            <person name="Iha C."/>
        </authorList>
    </citation>
    <scope>NUCLEOTIDE SEQUENCE</scope>
</reference>
<evidence type="ECO:0000313" key="13">
    <source>
        <dbReference type="Proteomes" id="UP000708148"/>
    </source>
</evidence>
<dbReference type="Proteomes" id="UP000708148">
    <property type="component" value="Unassembled WGS sequence"/>
</dbReference>
<keyword evidence="7" id="KW-0735">Signal-anchor</keyword>
<evidence type="ECO:0000256" key="5">
    <source>
        <dbReference type="ARBA" id="ARBA00022679"/>
    </source>
</evidence>
<accession>A0A8S1J9F4</accession>
<protein>
    <recommendedName>
        <fullName evidence="11">Hexosyltransferase</fullName>
        <ecNumber evidence="11">2.4.1.-</ecNumber>
    </recommendedName>
</protein>
<sequence>MSSGRFVDLIVGVCSAGDYVDRRRAIRKSWFLYARSHVSPIPEEDASRIAMKFIVSQGHPKAEKEQERHNDIAFVDAPEGYGNLWRKVLLFLYWVEMTYEYRYFMHADDDSFVRLDLILQKMIQWPSERFYWGYIWNMGPGRPFTQPIRDPRNKSHMPPEQYPLDYYPPFASGCGFALSRDLCRALLARALPDYRLLDAPFGIHLCGLEMCVLEAPVVPVHDEGVRPYRAIPLFHADTVVQHYMRPEEMKPFFDNAIEAAARPLDGPTHGQTAADDLYKQLVDLGLLRR</sequence>
<dbReference type="AlphaFoldDB" id="A0A8S1J9F4"/>
<comment type="pathway">
    <text evidence="2">Protein modification; protein glycosylation.</text>
</comment>
<dbReference type="EMBL" id="CAJHUC010002781">
    <property type="protein sequence ID" value="CAD7704359.1"/>
    <property type="molecule type" value="Genomic_DNA"/>
</dbReference>
<gene>
    <name evidence="12" type="ORF">OSTQU699_LOCUS9714</name>
</gene>
<keyword evidence="8" id="KW-1133">Transmembrane helix</keyword>
<dbReference type="InterPro" id="IPR002659">
    <property type="entry name" value="Glyco_trans_31"/>
</dbReference>
<keyword evidence="4 11" id="KW-0328">Glycosyltransferase</keyword>
<keyword evidence="11" id="KW-0464">Manganese</keyword>
<dbReference type="PANTHER" id="PTHR11214:SF3">
    <property type="entry name" value="BETA-1,3-GALACTOSYLTRANSFERASE 6"/>
    <property type="match status" value="1"/>
</dbReference>
<dbReference type="OrthoDB" id="2139606at2759"/>
<dbReference type="PANTHER" id="PTHR11214">
    <property type="entry name" value="BETA-1,3-N-ACETYLGLUCOSAMINYLTRANSFERASE"/>
    <property type="match status" value="1"/>
</dbReference>
<evidence type="ECO:0000256" key="4">
    <source>
        <dbReference type="ARBA" id="ARBA00022676"/>
    </source>
</evidence>
<evidence type="ECO:0000256" key="11">
    <source>
        <dbReference type="RuleBase" id="RU363063"/>
    </source>
</evidence>
<comment type="cofactor">
    <cofactor evidence="11">
        <name>Mn(2+)</name>
        <dbReference type="ChEBI" id="CHEBI:29035"/>
    </cofactor>
</comment>
<keyword evidence="13" id="KW-1185">Reference proteome</keyword>
<comment type="subcellular location">
    <subcellularLocation>
        <location evidence="1 11">Golgi apparatus membrane</location>
        <topology evidence="1 11">Single-pass type II membrane protein</topology>
    </subcellularLocation>
</comment>
<dbReference type="Pfam" id="PF01762">
    <property type="entry name" value="Galactosyl_T"/>
    <property type="match status" value="1"/>
</dbReference>
<comment type="similarity">
    <text evidence="3 11">Belongs to the glycosyltransferase 31 family.</text>
</comment>
<comment type="caution">
    <text evidence="12">The sequence shown here is derived from an EMBL/GenBank/DDBJ whole genome shotgun (WGS) entry which is preliminary data.</text>
</comment>
<evidence type="ECO:0000256" key="2">
    <source>
        <dbReference type="ARBA" id="ARBA00004922"/>
    </source>
</evidence>
<evidence type="ECO:0000256" key="3">
    <source>
        <dbReference type="ARBA" id="ARBA00008661"/>
    </source>
</evidence>
<keyword evidence="10" id="KW-0472">Membrane</keyword>
<proteinExistence type="inferred from homology"/>
<evidence type="ECO:0000313" key="12">
    <source>
        <dbReference type="EMBL" id="CAD7704359.1"/>
    </source>
</evidence>
<evidence type="ECO:0000256" key="10">
    <source>
        <dbReference type="ARBA" id="ARBA00023136"/>
    </source>
</evidence>
<evidence type="ECO:0000256" key="7">
    <source>
        <dbReference type="ARBA" id="ARBA00022968"/>
    </source>
</evidence>
<organism evidence="12 13">
    <name type="scientific">Ostreobium quekettii</name>
    <dbReference type="NCBI Taxonomy" id="121088"/>
    <lineage>
        <taxon>Eukaryota</taxon>
        <taxon>Viridiplantae</taxon>
        <taxon>Chlorophyta</taxon>
        <taxon>core chlorophytes</taxon>
        <taxon>Ulvophyceae</taxon>
        <taxon>TCBD clade</taxon>
        <taxon>Bryopsidales</taxon>
        <taxon>Ostreobineae</taxon>
        <taxon>Ostreobiaceae</taxon>
        <taxon>Ostreobium</taxon>
    </lineage>
</organism>
<dbReference type="EC" id="2.4.1.-" evidence="11"/>
<keyword evidence="9 11" id="KW-0333">Golgi apparatus</keyword>
<dbReference type="Gene3D" id="3.90.550.50">
    <property type="match status" value="1"/>
</dbReference>
<keyword evidence="5" id="KW-0808">Transferase</keyword>
<evidence type="ECO:0000256" key="9">
    <source>
        <dbReference type="ARBA" id="ARBA00023034"/>
    </source>
</evidence>
<dbReference type="GO" id="GO:0000139">
    <property type="term" value="C:Golgi membrane"/>
    <property type="evidence" value="ECO:0007669"/>
    <property type="project" value="UniProtKB-SubCell"/>
</dbReference>
<keyword evidence="6" id="KW-0812">Transmembrane</keyword>
<name>A0A8S1J9F4_9CHLO</name>